<keyword evidence="13" id="KW-0812">Transmembrane</keyword>
<dbReference type="SUPFAM" id="SSF49503">
    <property type="entry name" value="Cupredoxins"/>
    <property type="match status" value="2"/>
</dbReference>
<sequence length="406" mass="44004">MEWVTTLLSYIFVQTFGLVIAYAAAGVLIYLVLRKLHSQWIALALAAVFVGVSIFFYAPVGLPRGLQYPFSLTTFGPAEGPVLPFGNVIAFFKNIGSFERVSDIARDPTEIPPPIARSEPTTVKIALTTKEVIAEMAPGVYVNYWTFDGRVPGPFLRVREGDTVELTLTNDPASLHHHSIDLHAVTGPGGGAVVTMVEPGESKTLTFKALRPGLFVYHCAEPNVANHMTHGMYGLILVEPAEGLPPVDRELYVMQGEFYTTGDLGKRGLQIFDARKMLDGTPQYIVWNGRVKGLVGNMTGNVGETLRIFVGNGGVNLASNFHVIGEIFDTVYPEAALRDGIRNVQTTVVPAGGASVVEFDLNFPGNYAFVDHALARLDRGAWGVLHVEGEADPTIFDGEMEESGGH</sequence>
<dbReference type="GO" id="GO:0050421">
    <property type="term" value="F:nitrite reductase (NO-forming) activity"/>
    <property type="evidence" value="ECO:0007669"/>
    <property type="project" value="UniProtKB-EC"/>
</dbReference>
<evidence type="ECO:0000259" key="14">
    <source>
        <dbReference type="Pfam" id="PF07732"/>
    </source>
</evidence>
<dbReference type="PANTHER" id="PTHR11709:SF394">
    <property type="entry name" value="FI03373P-RELATED"/>
    <property type="match status" value="1"/>
</dbReference>
<dbReference type="AlphaFoldDB" id="A0A1F6F291"/>
<feature type="domain" description="Plastocyanin-like" evidence="14">
    <location>
        <begin position="136"/>
        <end position="241"/>
    </location>
</feature>
<accession>A0A1F6F291</accession>
<comment type="cofactor">
    <cofactor evidence="2 12">
        <name>Cu(2+)</name>
        <dbReference type="ChEBI" id="CHEBI:29036"/>
    </cofactor>
</comment>
<dbReference type="FunFam" id="2.60.40.420:FF:000093">
    <property type="entry name" value="Copper-containing nitrite reductase"/>
    <property type="match status" value="1"/>
</dbReference>
<comment type="caution">
    <text evidence="15">The sequence shown here is derived from an EMBL/GenBank/DDBJ whole genome shotgun (WGS) entry which is preliminary data.</text>
</comment>
<dbReference type="STRING" id="1798512.A3A39_01080"/>
<evidence type="ECO:0000313" key="15">
    <source>
        <dbReference type="EMBL" id="OGG79959.1"/>
    </source>
</evidence>
<evidence type="ECO:0000256" key="12">
    <source>
        <dbReference type="PIRSR" id="PIRSR601287-1"/>
    </source>
</evidence>
<evidence type="ECO:0000256" key="11">
    <source>
        <dbReference type="ARBA" id="ARBA00049340"/>
    </source>
</evidence>
<reference evidence="15 16" key="1">
    <citation type="journal article" date="2016" name="Nat. Commun.">
        <title>Thousands of microbial genomes shed light on interconnected biogeochemical processes in an aquifer system.</title>
        <authorList>
            <person name="Anantharaman K."/>
            <person name="Brown C.T."/>
            <person name="Hug L.A."/>
            <person name="Sharon I."/>
            <person name="Castelle C.J."/>
            <person name="Probst A.J."/>
            <person name="Thomas B.C."/>
            <person name="Singh A."/>
            <person name="Wilkins M.J."/>
            <person name="Karaoz U."/>
            <person name="Brodie E.L."/>
            <person name="Williams K.H."/>
            <person name="Hubbard S.S."/>
            <person name="Banfield J.F."/>
        </authorList>
    </citation>
    <scope>NUCLEOTIDE SEQUENCE [LARGE SCALE GENOMIC DNA]</scope>
</reference>
<dbReference type="Proteomes" id="UP000177372">
    <property type="component" value="Unassembled WGS sequence"/>
</dbReference>
<feature type="binding site" description="type 1 copper site" evidence="12">
    <location>
        <position position="218"/>
    </location>
    <ligand>
        <name>Cu cation</name>
        <dbReference type="ChEBI" id="CHEBI:23378"/>
        <label>1</label>
    </ligand>
</feature>
<organism evidence="15 16">
    <name type="scientific">Candidatus Kaiserbacteria bacterium RIFCSPLOWO2_01_FULL_54_13</name>
    <dbReference type="NCBI Taxonomy" id="1798512"/>
    <lineage>
        <taxon>Bacteria</taxon>
        <taxon>Candidatus Kaiseribacteriota</taxon>
    </lineage>
</organism>
<evidence type="ECO:0000256" key="5">
    <source>
        <dbReference type="ARBA" id="ARBA00011882"/>
    </source>
</evidence>
<dbReference type="InterPro" id="IPR001287">
    <property type="entry name" value="NO2-reductase_Cu"/>
</dbReference>
<keyword evidence="13" id="KW-1133">Transmembrane helix</keyword>
<feature type="binding site" description="type 1 copper site" evidence="12">
    <location>
        <position position="178"/>
    </location>
    <ligand>
        <name>Cu cation</name>
        <dbReference type="ChEBI" id="CHEBI:23378"/>
        <label>1</label>
    </ligand>
</feature>
<gene>
    <name evidence="15" type="ORF">A3A39_01080</name>
</gene>
<evidence type="ECO:0000256" key="9">
    <source>
        <dbReference type="ARBA" id="ARBA00023002"/>
    </source>
</evidence>
<dbReference type="EC" id="1.7.2.1" evidence="5"/>
<evidence type="ECO:0000256" key="8">
    <source>
        <dbReference type="ARBA" id="ARBA00022737"/>
    </source>
</evidence>
<keyword evidence="10 12" id="KW-0186">Copper</keyword>
<keyword evidence="13" id="KW-0472">Membrane</keyword>
<dbReference type="InterPro" id="IPR045087">
    <property type="entry name" value="Cu-oxidase_fam"/>
</dbReference>
<name>A0A1F6F291_9BACT</name>
<feature type="transmembrane region" description="Helical" evidence="13">
    <location>
        <begin position="12"/>
        <end position="33"/>
    </location>
</feature>
<proteinExistence type="inferred from homology"/>
<comment type="subunit">
    <text evidence="4">Homotrimer.</text>
</comment>
<evidence type="ECO:0000256" key="10">
    <source>
        <dbReference type="ARBA" id="ARBA00023008"/>
    </source>
</evidence>
<dbReference type="Gene3D" id="2.60.40.420">
    <property type="entry name" value="Cupredoxins - blue copper proteins"/>
    <property type="match status" value="2"/>
</dbReference>
<comment type="catalytic activity">
    <reaction evidence="11">
        <text>nitric oxide + Fe(III)-[cytochrome c] + H2O = Fe(II)-[cytochrome c] + nitrite + 2 H(+)</text>
        <dbReference type="Rhea" id="RHEA:15233"/>
        <dbReference type="Rhea" id="RHEA-COMP:10350"/>
        <dbReference type="Rhea" id="RHEA-COMP:14399"/>
        <dbReference type="ChEBI" id="CHEBI:15377"/>
        <dbReference type="ChEBI" id="CHEBI:15378"/>
        <dbReference type="ChEBI" id="CHEBI:16301"/>
        <dbReference type="ChEBI" id="CHEBI:16480"/>
        <dbReference type="ChEBI" id="CHEBI:29033"/>
        <dbReference type="ChEBI" id="CHEBI:29034"/>
        <dbReference type="EC" id="1.7.2.1"/>
    </reaction>
</comment>
<dbReference type="CDD" id="cd04208">
    <property type="entry name" value="CuRO_2_CuNIR"/>
    <property type="match status" value="1"/>
</dbReference>
<feature type="binding site" description="type 1 copper site" evidence="12">
    <location>
        <position position="227"/>
    </location>
    <ligand>
        <name>Cu cation</name>
        <dbReference type="ChEBI" id="CHEBI:23378"/>
        <label>1</label>
    </ligand>
</feature>
<comment type="cofactor">
    <cofactor evidence="1 12">
        <name>Cu(+)</name>
        <dbReference type="ChEBI" id="CHEBI:49552"/>
    </cofactor>
</comment>
<protein>
    <recommendedName>
        <fullName evidence="6">Copper-containing nitrite reductase</fullName>
        <ecNumber evidence="5">1.7.2.1</ecNumber>
    </recommendedName>
</protein>
<evidence type="ECO:0000256" key="7">
    <source>
        <dbReference type="ARBA" id="ARBA00022723"/>
    </source>
</evidence>
<dbReference type="InterPro" id="IPR011707">
    <property type="entry name" value="Cu-oxidase-like_N"/>
</dbReference>
<evidence type="ECO:0000313" key="16">
    <source>
        <dbReference type="Proteomes" id="UP000177372"/>
    </source>
</evidence>
<dbReference type="Pfam" id="PF07732">
    <property type="entry name" value="Cu-oxidase_3"/>
    <property type="match status" value="1"/>
</dbReference>
<feature type="transmembrane region" description="Helical" evidence="13">
    <location>
        <begin position="40"/>
        <end position="60"/>
    </location>
</feature>
<dbReference type="PRINTS" id="PR00695">
    <property type="entry name" value="CUNO2RDTASE"/>
</dbReference>
<keyword evidence="9" id="KW-0560">Oxidoreductase</keyword>
<dbReference type="EMBL" id="MFLZ01000015">
    <property type="protein sequence ID" value="OGG79959.1"/>
    <property type="molecule type" value="Genomic_DNA"/>
</dbReference>
<dbReference type="CDD" id="cd11020">
    <property type="entry name" value="CuRO_1_CuNIR"/>
    <property type="match status" value="1"/>
</dbReference>
<dbReference type="GO" id="GO:0005507">
    <property type="term" value="F:copper ion binding"/>
    <property type="evidence" value="ECO:0007669"/>
    <property type="project" value="InterPro"/>
</dbReference>
<comment type="similarity">
    <text evidence="3">Belongs to the multicopper oxidase family.</text>
</comment>
<dbReference type="InterPro" id="IPR008972">
    <property type="entry name" value="Cupredoxin"/>
</dbReference>
<feature type="binding site" description="type 1 copper site" evidence="12">
    <location>
        <position position="183"/>
    </location>
    <ligand>
        <name>Cu cation</name>
        <dbReference type="ChEBI" id="CHEBI:23378"/>
        <label>1</label>
    </ligand>
</feature>
<feature type="binding site" description="type 1 copper site" evidence="12">
    <location>
        <position position="232"/>
    </location>
    <ligand>
        <name>Cu cation</name>
        <dbReference type="ChEBI" id="CHEBI:23378"/>
        <label>1</label>
    </ligand>
</feature>
<feature type="binding site" description="type 1 copper site" evidence="12">
    <location>
        <position position="372"/>
    </location>
    <ligand>
        <name>Cu cation</name>
        <dbReference type="ChEBI" id="CHEBI:23378"/>
        <label>1</label>
    </ligand>
</feature>
<evidence type="ECO:0000256" key="1">
    <source>
        <dbReference type="ARBA" id="ARBA00001960"/>
    </source>
</evidence>
<evidence type="ECO:0000256" key="6">
    <source>
        <dbReference type="ARBA" id="ARBA00017290"/>
    </source>
</evidence>
<feature type="binding site" description="type 1 copper site" evidence="12">
    <location>
        <position position="219"/>
    </location>
    <ligand>
        <name>Cu cation</name>
        <dbReference type="ChEBI" id="CHEBI:23378"/>
        <label>1</label>
    </ligand>
</feature>
<evidence type="ECO:0000256" key="13">
    <source>
        <dbReference type="SAM" id="Phobius"/>
    </source>
</evidence>
<keyword evidence="7 12" id="KW-0479">Metal-binding</keyword>
<evidence type="ECO:0000256" key="3">
    <source>
        <dbReference type="ARBA" id="ARBA00010609"/>
    </source>
</evidence>
<dbReference type="PANTHER" id="PTHR11709">
    <property type="entry name" value="MULTI-COPPER OXIDASE"/>
    <property type="match status" value="1"/>
</dbReference>
<evidence type="ECO:0000256" key="2">
    <source>
        <dbReference type="ARBA" id="ARBA00001973"/>
    </source>
</evidence>
<dbReference type="NCBIfam" id="TIGR02376">
    <property type="entry name" value="Cu_nitrite_red"/>
    <property type="match status" value="1"/>
</dbReference>
<keyword evidence="8" id="KW-0677">Repeat</keyword>
<evidence type="ECO:0000256" key="4">
    <source>
        <dbReference type="ARBA" id="ARBA00011233"/>
    </source>
</evidence>